<dbReference type="GO" id="GO:0003676">
    <property type="term" value="F:nucleic acid binding"/>
    <property type="evidence" value="ECO:0007669"/>
    <property type="project" value="InterPro"/>
</dbReference>
<evidence type="ECO:0000259" key="3">
    <source>
        <dbReference type="PROSITE" id="PS50158"/>
    </source>
</evidence>
<keyword evidence="1" id="KW-0862">Zinc</keyword>
<reference evidence="4 5" key="1">
    <citation type="submission" date="2012-10" db="EMBL/GenBank/DDBJ databases">
        <authorList>
            <person name="Zafar N."/>
            <person name="Inman J."/>
            <person name="Hall N."/>
            <person name="Lorenzi H."/>
            <person name="Caler E."/>
        </authorList>
    </citation>
    <scope>NUCLEOTIDE SEQUENCE [LARGE SCALE GENOMIC DNA]</scope>
    <source>
        <strain evidence="4 5">IP1</strain>
    </source>
</reference>
<dbReference type="Proteomes" id="UP000014680">
    <property type="component" value="Unassembled WGS sequence"/>
</dbReference>
<dbReference type="VEuPathDB" id="AmoebaDB:EIN_036460"/>
<dbReference type="CDD" id="cd00590">
    <property type="entry name" value="RRM_SF"/>
    <property type="match status" value="1"/>
</dbReference>
<keyword evidence="1" id="KW-0479">Metal-binding</keyword>
<dbReference type="InterPro" id="IPR012677">
    <property type="entry name" value="Nucleotide-bd_a/b_plait_sf"/>
</dbReference>
<sequence>MSNPVCVRVLYKTNKTTAEIQNDFSGFEFTFFDVISPEQVYLKPRNDYKVEFRTEKEVDSAIAELSHARVFDGRRLFCAKDKKNNKCLILGRIPTTKTQEEVEKFLIEFKPVCVTFVQPLLDQKRCNIKVGLKDEKTAEKFIDEYNGKVIDGEIVEVIKFEVKDKKCFLCGKTGHISLVCPEKDKYKDETYYERKQRLENERREERKQKYAEKAQEKVKITNESEENEEEAENLLKNAEVGLKQMKKQKKSNLKK</sequence>
<dbReference type="KEGG" id="eiv:EIN_036460"/>
<feature type="compositionally biased region" description="Basic and acidic residues" evidence="2">
    <location>
        <begin position="198"/>
        <end position="222"/>
    </location>
</feature>
<keyword evidence="5" id="KW-1185">Reference proteome</keyword>
<dbReference type="OrthoDB" id="427960at2759"/>
<dbReference type="PROSITE" id="PS50158">
    <property type="entry name" value="ZF_CCHC"/>
    <property type="match status" value="1"/>
</dbReference>
<protein>
    <recommendedName>
        <fullName evidence="3">CCHC-type domain-containing protein</fullName>
    </recommendedName>
</protein>
<proteinExistence type="predicted"/>
<dbReference type="GO" id="GO:0008270">
    <property type="term" value="F:zinc ion binding"/>
    <property type="evidence" value="ECO:0007669"/>
    <property type="project" value="UniProtKB-KW"/>
</dbReference>
<dbReference type="InterPro" id="IPR035979">
    <property type="entry name" value="RBD_domain_sf"/>
</dbReference>
<dbReference type="SUPFAM" id="SSF57756">
    <property type="entry name" value="Retrovirus zinc finger-like domains"/>
    <property type="match status" value="1"/>
</dbReference>
<dbReference type="SMART" id="SM00343">
    <property type="entry name" value="ZnF_C2HC"/>
    <property type="match status" value="1"/>
</dbReference>
<dbReference type="GeneID" id="14885297"/>
<evidence type="ECO:0000313" key="5">
    <source>
        <dbReference type="Proteomes" id="UP000014680"/>
    </source>
</evidence>
<accession>A0A0A1U1C1</accession>
<evidence type="ECO:0000256" key="1">
    <source>
        <dbReference type="PROSITE-ProRule" id="PRU00047"/>
    </source>
</evidence>
<dbReference type="SUPFAM" id="SSF54928">
    <property type="entry name" value="RNA-binding domain, RBD"/>
    <property type="match status" value="1"/>
</dbReference>
<gene>
    <name evidence="4" type="ORF">EIN_036460</name>
</gene>
<keyword evidence="1" id="KW-0863">Zinc-finger</keyword>
<dbReference type="InterPro" id="IPR036875">
    <property type="entry name" value="Znf_CCHC_sf"/>
</dbReference>
<feature type="compositionally biased region" description="Acidic residues" evidence="2">
    <location>
        <begin position="223"/>
        <end position="232"/>
    </location>
</feature>
<dbReference type="Gene3D" id="4.10.60.10">
    <property type="entry name" value="Zinc finger, CCHC-type"/>
    <property type="match status" value="1"/>
</dbReference>
<name>A0A0A1U1C1_ENTIV</name>
<feature type="domain" description="CCHC-type" evidence="3">
    <location>
        <begin position="166"/>
        <end position="182"/>
    </location>
</feature>
<dbReference type="InterPro" id="IPR001878">
    <property type="entry name" value="Znf_CCHC"/>
</dbReference>
<organism evidence="4 5">
    <name type="scientific">Entamoeba invadens IP1</name>
    <dbReference type="NCBI Taxonomy" id="370355"/>
    <lineage>
        <taxon>Eukaryota</taxon>
        <taxon>Amoebozoa</taxon>
        <taxon>Evosea</taxon>
        <taxon>Archamoebae</taxon>
        <taxon>Mastigamoebida</taxon>
        <taxon>Entamoebidae</taxon>
        <taxon>Entamoeba</taxon>
    </lineage>
</organism>
<dbReference type="EMBL" id="KB206993">
    <property type="protein sequence ID" value="ELP86329.1"/>
    <property type="molecule type" value="Genomic_DNA"/>
</dbReference>
<evidence type="ECO:0000256" key="2">
    <source>
        <dbReference type="SAM" id="MobiDB-lite"/>
    </source>
</evidence>
<dbReference type="Gene3D" id="3.30.70.330">
    <property type="match status" value="1"/>
</dbReference>
<dbReference type="AlphaFoldDB" id="A0A0A1U1C1"/>
<evidence type="ECO:0000313" key="4">
    <source>
        <dbReference type="EMBL" id="ELP86329.1"/>
    </source>
</evidence>
<dbReference type="RefSeq" id="XP_004185675.1">
    <property type="nucleotide sequence ID" value="XM_004185627.1"/>
</dbReference>
<feature type="region of interest" description="Disordered" evidence="2">
    <location>
        <begin position="198"/>
        <end position="232"/>
    </location>
</feature>